<accession>A0A512N7U9</accession>
<feature type="transmembrane region" description="Helical" evidence="4">
    <location>
        <begin position="327"/>
        <end position="346"/>
    </location>
</feature>
<dbReference type="RefSeq" id="WP_147149046.1">
    <property type="nucleotide sequence ID" value="NZ_BKAJ01000033.1"/>
</dbReference>
<gene>
    <name evidence="5" type="ORF">RSO01_21490</name>
</gene>
<keyword evidence="2 4" id="KW-1133">Transmembrane helix</keyword>
<dbReference type="Pfam" id="PF07690">
    <property type="entry name" value="MFS_1"/>
    <property type="match status" value="1"/>
</dbReference>
<dbReference type="OrthoDB" id="7876195at2"/>
<protein>
    <submittedName>
        <fullName evidence="5">MFS transporter</fullName>
    </submittedName>
</protein>
<keyword evidence="1 4" id="KW-0812">Transmembrane</keyword>
<evidence type="ECO:0000313" key="6">
    <source>
        <dbReference type="Proteomes" id="UP000321058"/>
    </source>
</evidence>
<dbReference type="AlphaFoldDB" id="A0A512N7U9"/>
<evidence type="ECO:0000256" key="3">
    <source>
        <dbReference type="ARBA" id="ARBA00023136"/>
    </source>
</evidence>
<evidence type="ECO:0000256" key="1">
    <source>
        <dbReference type="ARBA" id="ARBA00022692"/>
    </source>
</evidence>
<dbReference type="InterPro" id="IPR036259">
    <property type="entry name" value="MFS_trans_sf"/>
</dbReference>
<dbReference type="SUPFAM" id="SSF103473">
    <property type="entry name" value="MFS general substrate transporter"/>
    <property type="match status" value="1"/>
</dbReference>
<proteinExistence type="predicted"/>
<dbReference type="GO" id="GO:0022857">
    <property type="term" value="F:transmembrane transporter activity"/>
    <property type="evidence" value="ECO:0007669"/>
    <property type="project" value="InterPro"/>
</dbReference>
<name>A0A512N7U9_9HYPH</name>
<dbReference type="Proteomes" id="UP000321058">
    <property type="component" value="Unassembled WGS sequence"/>
</dbReference>
<evidence type="ECO:0000256" key="2">
    <source>
        <dbReference type="ARBA" id="ARBA00022989"/>
    </source>
</evidence>
<dbReference type="InterPro" id="IPR011701">
    <property type="entry name" value="MFS"/>
</dbReference>
<dbReference type="EMBL" id="BKAJ01000033">
    <property type="protein sequence ID" value="GEP54983.1"/>
    <property type="molecule type" value="Genomic_DNA"/>
</dbReference>
<dbReference type="PANTHER" id="PTHR11360">
    <property type="entry name" value="MONOCARBOXYLATE TRANSPORTER"/>
    <property type="match status" value="1"/>
</dbReference>
<feature type="transmembrane region" description="Helical" evidence="4">
    <location>
        <begin position="245"/>
        <end position="266"/>
    </location>
</feature>
<feature type="transmembrane region" description="Helical" evidence="4">
    <location>
        <begin position="76"/>
        <end position="96"/>
    </location>
</feature>
<feature type="transmembrane region" description="Helical" evidence="4">
    <location>
        <begin position="12"/>
        <end position="34"/>
    </location>
</feature>
<organism evidence="5 6">
    <name type="scientific">Reyranella soli</name>
    <dbReference type="NCBI Taxonomy" id="1230389"/>
    <lineage>
        <taxon>Bacteria</taxon>
        <taxon>Pseudomonadati</taxon>
        <taxon>Pseudomonadota</taxon>
        <taxon>Alphaproteobacteria</taxon>
        <taxon>Hyphomicrobiales</taxon>
        <taxon>Reyranellaceae</taxon>
        <taxon>Reyranella</taxon>
    </lineage>
</organism>
<dbReference type="InterPro" id="IPR050327">
    <property type="entry name" value="Proton-linked_MCT"/>
</dbReference>
<keyword evidence="3 4" id="KW-0472">Membrane</keyword>
<reference evidence="5 6" key="1">
    <citation type="submission" date="2019-07" db="EMBL/GenBank/DDBJ databases">
        <title>Whole genome shotgun sequence of Reyranella soli NBRC 108950.</title>
        <authorList>
            <person name="Hosoyama A."/>
            <person name="Uohara A."/>
            <person name="Ohji S."/>
            <person name="Ichikawa N."/>
        </authorList>
    </citation>
    <scope>NUCLEOTIDE SEQUENCE [LARGE SCALE GENOMIC DNA]</scope>
    <source>
        <strain evidence="5 6">NBRC 108950</strain>
    </source>
</reference>
<feature type="transmembrane region" description="Helical" evidence="4">
    <location>
        <begin position="296"/>
        <end position="315"/>
    </location>
</feature>
<feature type="transmembrane region" description="Helical" evidence="4">
    <location>
        <begin position="169"/>
        <end position="188"/>
    </location>
</feature>
<comment type="caution">
    <text evidence="5">The sequence shown here is derived from an EMBL/GenBank/DDBJ whole genome shotgun (WGS) entry which is preliminary data.</text>
</comment>
<feature type="transmembrane region" description="Helical" evidence="4">
    <location>
        <begin position="358"/>
        <end position="381"/>
    </location>
</feature>
<feature type="transmembrane region" description="Helical" evidence="4">
    <location>
        <begin position="46"/>
        <end position="69"/>
    </location>
</feature>
<feature type="transmembrane region" description="Helical" evidence="4">
    <location>
        <begin position="134"/>
        <end position="157"/>
    </location>
</feature>
<evidence type="ECO:0000256" key="4">
    <source>
        <dbReference type="SAM" id="Phobius"/>
    </source>
</evidence>
<sequence length="385" mass="40273">MTSNAAGWRVVFACFLSAVFAWGFGFYAHGIYLVELQKARGWSTGLISSIVTGHYVLGALLLPRIAWAIGRFGPRVVFLSGLGITAAALLALPSVTAPWQLALLYALMAPGWNATSVAPIAATIGQWFDKKRGLALNLALSGATVAGLVVAPALLTIIPTMGFANAERLLVVIGIVVAGVAVALSVRRGPLSPKPAAMPRSTLAPLKHWHFWSISAPFAFVLTSQVGFLTHLVPLIASRSNVDPGLAVGINAVMALIGRVVLGFVIDRLEPRRASALSFLVQVGAIAVLARADQAAVIYGACAVYGFSVGNNITLSPLIIQREFAAADFPAIVALSTAVVQIVYAFGPGLLGVLRDAFGGYGVPLVVCLSLNLAASVVVLMRRRT</sequence>
<dbReference type="Gene3D" id="1.20.1250.20">
    <property type="entry name" value="MFS general substrate transporter like domains"/>
    <property type="match status" value="1"/>
</dbReference>
<feature type="transmembrane region" description="Helical" evidence="4">
    <location>
        <begin position="273"/>
        <end position="290"/>
    </location>
</feature>
<evidence type="ECO:0000313" key="5">
    <source>
        <dbReference type="EMBL" id="GEP54983.1"/>
    </source>
</evidence>
<feature type="transmembrane region" description="Helical" evidence="4">
    <location>
        <begin position="102"/>
        <end position="122"/>
    </location>
</feature>
<keyword evidence="6" id="KW-1185">Reference proteome</keyword>
<dbReference type="PANTHER" id="PTHR11360:SF290">
    <property type="entry name" value="MONOCARBOXYLATE MFS PERMEASE"/>
    <property type="match status" value="1"/>
</dbReference>
<feature type="transmembrane region" description="Helical" evidence="4">
    <location>
        <begin position="209"/>
        <end position="233"/>
    </location>
</feature>